<feature type="domain" description="VOC" evidence="2">
    <location>
        <begin position="5"/>
        <end position="127"/>
    </location>
</feature>
<evidence type="ECO:0000256" key="1">
    <source>
        <dbReference type="ARBA" id="ARBA00022723"/>
    </source>
</evidence>
<dbReference type="PANTHER" id="PTHR43048:SF3">
    <property type="entry name" value="METHYLMALONYL-COA EPIMERASE, MITOCHONDRIAL"/>
    <property type="match status" value="1"/>
</dbReference>
<name>A0A7X0RWB9_9BACL</name>
<evidence type="ECO:0000313" key="3">
    <source>
        <dbReference type="EMBL" id="MBB6674848.1"/>
    </source>
</evidence>
<dbReference type="GO" id="GO:0046491">
    <property type="term" value="P:L-methylmalonyl-CoA metabolic process"/>
    <property type="evidence" value="ECO:0007669"/>
    <property type="project" value="TreeGrafter"/>
</dbReference>
<dbReference type="Proteomes" id="UP000547209">
    <property type="component" value="Unassembled WGS sequence"/>
</dbReference>
<keyword evidence="4" id="KW-1185">Reference proteome</keyword>
<protein>
    <submittedName>
        <fullName evidence="3">VOC family protein</fullName>
    </submittedName>
</protein>
<comment type="caution">
    <text evidence="3">The sequence shown here is derived from an EMBL/GenBank/DDBJ whole genome shotgun (WGS) entry which is preliminary data.</text>
</comment>
<keyword evidence="1" id="KW-0479">Metal-binding</keyword>
<dbReference type="PANTHER" id="PTHR43048">
    <property type="entry name" value="METHYLMALONYL-COA EPIMERASE"/>
    <property type="match status" value="1"/>
</dbReference>
<proteinExistence type="predicted"/>
<evidence type="ECO:0000313" key="4">
    <source>
        <dbReference type="Proteomes" id="UP000547209"/>
    </source>
</evidence>
<dbReference type="Pfam" id="PF00903">
    <property type="entry name" value="Glyoxalase"/>
    <property type="match status" value="1"/>
</dbReference>
<gene>
    <name evidence="3" type="ORF">H7C19_29635</name>
</gene>
<dbReference type="RefSeq" id="WP_185672705.1">
    <property type="nucleotide sequence ID" value="NZ_JACJVP010000055.1"/>
</dbReference>
<dbReference type="AlphaFoldDB" id="A0A7X0RWB9"/>
<dbReference type="InterPro" id="IPR004360">
    <property type="entry name" value="Glyas_Fos-R_dOase_dom"/>
</dbReference>
<dbReference type="EMBL" id="JACJVP010000055">
    <property type="protein sequence ID" value="MBB6674848.1"/>
    <property type="molecule type" value="Genomic_DNA"/>
</dbReference>
<dbReference type="Gene3D" id="3.10.180.10">
    <property type="entry name" value="2,3-Dihydroxybiphenyl 1,2-Dioxygenase, domain 1"/>
    <property type="match status" value="1"/>
</dbReference>
<organism evidence="3 4">
    <name type="scientific">Cohnella nanjingensis</name>
    <dbReference type="NCBI Taxonomy" id="1387779"/>
    <lineage>
        <taxon>Bacteria</taxon>
        <taxon>Bacillati</taxon>
        <taxon>Bacillota</taxon>
        <taxon>Bacilli</taxon>
        <taxon>Bacillales</taxon>
        <taxon>Paenibacillaceae</taxon>
        <taxon>Cohnella</taxon>
    </lineage>
</organism>
<dbReference type="GO" id="GO:0046872">
    <property type="term" value="F:metal ion binding"/>
    <property type="evidence" value="ECO:0007669"/>
    <property type="project" value="UniProtKB-KW"/>
</dbReference>
<dbReference type="CDD" id="cd06587">
    <property type="entry name" value="VOC"/>
    <property type="match status" value="1"/>
</dbReference>
<evidence type="ECO:0000259" key="2">
    <source>
        <dbReference type="PROSITE" id="PS51819"/>
    </source>
</evidence>
<dbReference type="InterPro" id="IPR051785">
    <property type="entry name" value="MMCE/EMCE_epimerase"/>
</dbReference>
<dbReference type="InterPro" id="IPR029068">
    <property type="entry name" value="Glyas_Bleomycin-R_OHBP_Dase"/>
</dbReference>
<dbReference type="GO" id="GO:0004493">
    <property type="term" value="F:methylmalonyl-CoA epimerase activity"/>
    <property type="evidence" value="ECO:0007669"/>
    <property type="project" value="TreeGrafter"/>
</dbReference>
<accession>A0A7X0RWB9</accession>
<dbReference type="InterPro" id="IPR037523">
    <property type="entry name" value="VOC_core"/>
</dbReference>
<sequence length="134" mass="14523">MTVRKIEHVGIMVSSIEASVAFYEQAVGLQHLETITHTNGVIRLAFLAFPGASETELELIEGYTGALSAEGRVHHVAFNVDDIEAEFARIGSLSVAGLDETLTTLPNGSRYFFFRGPDGESLEFFQTTRGGSAQ</sequence>
<dbReference type="SUPFAM" id="SSF54593">
    <property type="entry name" value="Glyoxalase/Bleomycin resistance protein/Dihydroxybiphenyl dioxygenase"/>
    <property type="match status" value="1"/>
</dbReference>
<dbReference type="PROSITE" id="PS51819">
    <property type="entry name" value="VOC"/>
    <property type="match status" value="1"/>
</dbReference>
<reference evidence="3 4" key="1">
    <citation type="submission" date="2020-08" db="EMBL/GenBank/DDBJ databases">
        <title>Cohnella phylogeny.</title>
        <authorList>
            <person name="Dunlap C."/>
        </authorList>
    </citation>
    <scope>NUCLEOTIDE SEQUENCE [LARGE SCALE GENOMIC DNA]</scope>
    <source>
        <strain evidence="3 4">DSM 28246</strain>
    </source>
</reference>